<dbReference type="InterPro" id="IPR045515">
    <property type="entry name" value="DUF6440"/>
</dbReference>
<dbReference type="AlphaFoldDB" id="A0A380JE90"/>
<proteinExistence type="predicted"/>
<sequence length="67" mass="7621">MRTKKDLRFEKRFSESHTGMEIWLDKETGVNYLWHGAGYGGSMTPLLDKDGKPVITPVEDSSNSDLF</sequence>
<organism evidence="2 3">
    <name type="scientific">Streptococcus downei MFe28</name>
    <dbReference type="NCBI Taxonomy" id="764290"/>
    <lineage>
        <taxon>Bacteria</taxon>
        <taxon>Bacillati</taxon>
        <taxon>Bacillota</taxon>
        <taxon>Bacilli</taxon>
        <taxon>Lactobacillales</taxon>
        <taxon>Streptococcaceae</taxon>
        <taxon>Streptococcus</taxon>
    </lineage>
</organism>
<keyword evidence="3" id="KW-1185">Reference proteome</keyword>
<evidence type="ECO:0000259" key="1">
    <source>
        <dbReference type="Pfam" id="PF20037"/>
    </source>
</evidence>
<reference evidence="2 3" key="1">
    <citation type="submission" date="2018-06" db="EMBL/GenBank/DDBJ databases">
        <authorList>
            <consortium name="Pathogen Informatics"/>
            <person name="Doyle S."/>
        </authorList>
    </citation>
    <scope>NUCLEOTIDE SEQUENCE [LARGE SCALE GENOMIC DNA]</scope>
    <source>
        <strain evidence="3">NCTC 11391</strain>
    </source>
</reference>
<evidence type="ECO:0000313" key="3">
    <source>
        <dbReference type="Proteomes" id="UP000254082"/>
    </source>
</evidence>
<dbReference type="EMBL" id="UHFA01000002">
    <property type="protein sequence ID" value="SUN36342.1"/>
    <property type="molecule type" value="Genomic_DNA"/>
</dbReference>
<evidence type="ECO:0000313" key="2">
    <source>
        <dbReference type="EMBL" id="SUN36342.1"/>
    </source>
</evidence>
<accession>A0A380JE90</accession>
<dbReference type="Proteomes" id="UP000254082">
    <property type="component" value="Unassembled WGS sequence"/>
</dbReference>
<dbReference type="Pfam" id="PF20037">
    <property type="entry name" value="DUF6440"/>
    <property type="match status" value="1"/>
</dbReference>
<dbReference type="OrthoDB" id="9135364at2"/>
<name>A0A380JE90_STRDO</name>
<feature type="domain" description="DUF6440" evidence="1">
    <location>
        <begin position="8"/>
        <end position="56"/>
    </location>
</feature>
<dbReference type="RefSeq" id="WP_002997721.1">
    <property type="nucleotide sequence ID" value="NZ_UHFA01000002.1"/>
</dbReference>
<gene>
    <name evidence="2" type="ORF">NCTC11391_01389</name>
</gene>
<protein>
    <recommendedName>
        <fullName evidence="1">DUF6440 domain-containing protein</fullName>
    </recommendedName>
</protein>